<protein>
    <submittedName>
        <fullName evidence="1">Uncharacterized protein</fullName>
    </submittedName>
</protein>
<sequence>MAKITNEMVKCSYEVAKEVYSGKFSRSEGKTEISSLTGMGIGSANDYITVLLEMLRGKEYHRTINTFATEYYLENILNDFGQESLTKALSAVKGHVKYYATLGHGNLVSIEDVASKFE</sequence>
<gene>
    <name evidence="1" type="ORF">AKG39_16865</name>
</gene>
<accession>A0A0L6TWG1</accession>
<organism evidence="1 2">
    <name type="scientific">Acetobacterium bakii</name>
    <dbReference type="NCBI Taxonomy" id="52689"/>
    <lineage>
        <taxon>Bacteria</taxon>
        <taxon>Bacillati</taxon>
        <taxon>Bacillota</taxon>
        <taxon>Clostridia</taxon>
        <taxon>Eubacteriales</taxon>
        <taxon>Eubacteriaceae</taxon>
        <taxon>Acetobacterium</taxon>
    </lineage>
</organism>
<dbReference type="EMBL" id="LGYO01000051">
    <property type="protein sequence ID" value="KNZ40614.1"/>
    <property type="molecule type" value="Genomic_DNA"/>
</dbReference>
<dbReference type="RefSeq" id="WP_050741565.1">
    <property type="nucleotide sequence ID" value="NZ_LGYO01000051.1"/>
</dbReference>
<dbReference type="OrthoDB" id="9798761at2"/>
<keyword evidence="2" id="KW-1185">Reference proteome</keyword>
<dbReference type="Proteomes" id="UP000036873">
    <property type="component" value="Unassembled WGS sequence"/>
</dbReference>
<evidence type="ECO:0000313" key="1">
    <source>
        <dbReference type="EMBL" id="KNZ40614.1"/>
    </source>
</evidence>
<comment type="caution">
    <text evidence="1">The sequence shown here is derived from an EMBL/GenBank/DDBJ whole genome shotgun (WGS) entry which is preliminary data.</text>
</comment>
<proteinExistence type="predicted"/>
<name>A0A0L6TWG1_9FIRM</name>
<evidence type="ECO:0000313" key="2">
    <source>
        <dbReference type="Proteomes" id="UP000036873"/>
    </source>
</evidence>
<dbReference type="AlphaFoldDB" id="A0A0L6TWG1"/>
<reference evidence="2" key="1">
    <citation type="submission" date="2015-07" db="EMBL/GenBank/DDBJ databases">
        <title>Draft genome sequence of Acetobacterium bakii DSM 8293, a potential psychrophilic chemical producer through syngas fermentation.</title>
        <authorList>
            <person name="Song Y."/>
            <person name="Hwang S."/>
            <person name="Cho B.-K."/>
        </authorList>
    </citation>
    <scope>NUCLEOTIDE SEQUENCE [LARGE SCALE GENOMIC DNA]</scope>
    <source>
        <strain evidence="2">DSM 8239</strain>
    </source>
</reference>